<dbReference type="GO" id="GO:0006355">
    <property type="term" value="P:regulation of DNA-templated transcription"/>
    <property type="evidence" value="ECO:0007669"/>
    <property type="project" value="InterPro"/>
</dbReference>
<dbReference type="CDD" id="cd17537">
    <property type="entry name" value="REC_FixJ"/>
    <property type="match status" value="1"/>
</dbReference>
<evidence type="ECO:0000256" key="1">
    <source>
        <dbReference type="ARBA" id="ARBA00022553"/>
    </source>
</evidence>
<dbReference type="SUPFAM" id="SSF46894">
    <property type="entry name" value="C-terminal effector domain of the bipartite response regulators"/>
    <property type="match status" value="1"/>
</dbReference>
<evidence type="ECO:0000256" key="5">
    <source>
        <dbReference type="ARBA" id="ARBA00023163"/>
    </source>
</evidence>
<dbReference type="PANTHER" id="PTHR44688:SF16">
    <property type="entry name" value="DNA-BINDING TRANSCRIPTIONAL ACTIVATOR DEVR_DOSR"/>
    <property type="match status" value="1"/>
</dbReference>
<evidence type="ECO:0000259" key="8">
    <source>
        <dbReference type="PROSITE" id="PS50110"/>
    </source>
</evidence>
<evidence type="ECO:0000256" key="3">
    <source>
        <dbReference type="ARBA" id="ARBA00023015"/>
    </source>
</evidence>
<dbReference type="PROSITE" id="PS50110">
    <property type="entry name" value="RESPONSE_REGULATORY"/>
    <property type="match status" value="1"/>
</dbReference>
<dbReference type="PANTHER" id="PTHR44688">
    <property type="entry name" value="DNA-BINDING TRANSCRIPTIONAL ACTIVATOR DEVR_DOSR"/>
    <property type="match status" value="1"/>
</dbReference>
<dbReference type="Pfam" id="PF00072">
    <property type="entry name" value="Response_reg"/>
    <property type="match status" value="1"/>
</dbReference>
<keyword evidence="1 6" id="KW-0597">Phosphoprotein</keyword>
<dbReference type="Gene3D" id="3.40.50.2300">
    <property type="match status" value="1"/>
</dbReference>
<dbReference type="AlphaFoldDB" id="A0A1I1EFY8"/>
<feature type="domain" description="Response regulatory" evidence="8">
    <location>
        <begin position="7"/>
        <end position="121"/>
    </location>
</feature>
<accession>A0A1I1EFY8</accession>
<gene>
    <name evidence="9" type="ORF">SAMN04488094_101795</name>
</gene>
<keyword evidence="3" id="KW-0805">Transcription regulation</keyword>
<dbReference type="InterPro" id="IPR011006">
    <property type="entry name" value="CheY-like_superfamily"/>
</dbReference>
<dbReference type="InterPro" id="IPR000792">
    <property type="entry name" value="Tscrpt_reg_LuxR_C"/>
</dbReference>
<dbReference type="RefSeq" id="WP_093359330.1">
    <property type="nucleotide sequence ID" value="NZ_FOLG01000001.1"/>
</dbReference>
<dbReference type="GO" id="GO:0000160">
    <property type="term" value="P:phosphorelay signal transduction system"/>
    <property type="evidence" value="ECO:0007669"/>
    <property type="project" value="UniProtKB-KW"/>
</dbReference>
<name>A0A1I1EFY8_9RHOB</name>
<reference evidence="9 10" key="1">
    <citation type="submission" date="2016-10" db="EMBL/GenBank/DDBJ databases">
        <authorList>
            <person name="de Groot N.N."/>
        </authorList>
    </citation>
    <scope>NUCLEOTIDE SEQUENCE [LARGE SCALE GENOMIC DNA]</scope>
    <source>
        <strain evidence="9 10">DSM 19548</strain>
    </source>
</reference>
<sequence length="215" mass="23847">MSDTDAVVFIVDDDKDIRTSLTRALRTRGFTVQTFDSAQAFLDAYDGEQPGCVVLDFGMPMMSGLDLQEHLNAKRCPLAIIFITGHGGVPESVLAMKAGAVDFLEKPFRQAVLVDLVETALDLSREKYEARERSRGIKLRFDRLTAREEEIVARMISNPAEVSSKEIGNYLGISPRTVDHHRARILEKLEVSSVVELIDLASKLKEATPGDSPNR</sequence>
<evidence type="ECO:0000259" key="7">
    <source>
        <dbReference type="PROSITE" id="PS50043"/>
    </source>
</evidence>
<dbReference type="SMART" id="SM00421">
    <property type="entry name" value="HTH_LUXR"/>
    <property type="match status" value="1"/>
</dbReference>
<dbReference type="Gene3D" id="1.10.10.10">
    <property type="entry name" value="Winged helix-like DNA-binding domain superfamily/Winged helix DNA-binding domain"/>
    <property type="match status" value="1"/>
</dbReference>
<evidence type="ECO:0000256" key="2">
    <source>
        <dbReference type="ARBA" id="ARBA00023012"/>
    </source>
</evidence>
<dbReference type="InterPro" id="IPR036388">
    <property type="entry name" value="WH-like_DNA-bd_sf"/>
</dbReference>
<keyword evidence="5" id="KW-0804">Transcription</keyword>
<organism evidence="9 10">
    <name type="scientific">Tropicimonas isoalkanivorans</name>
    <dbReference type="NCBI Taxonomy" id="441112"/>
    <lineage>
        <taxon>Bacteria</taxon>
        <taxon>Pseudomonadati</taxon>
        <taxon>Pseudomonadota</taxon>
        <taxon>Alphaproteobacteria</taxon>
        <taxon>Rhodobacterales</taxon>
        <taxon>Roseobacteraceae</taxon>
        <taxon>Tropicimonas</taxon>
    </lineage>
</organism>
<protein>
    <submittedName>
        <fullName evidence="9">Two component transcriptional regulator, LuxR family</fullName>
    </submittedName>
</protein>
<dbReference type="STRING" id="441112.SAMN04488094_101795"/>
<dbReference type="GO" id="GO:0003677">
    <property type="term" value="F:DNA binding"/>
    <property type="evidence" value="ECO:0007669"/>
    <property type="project" value="UniProtKB-KW"/>
</dbReference>
<feature type="domain" description="HTH luxR-type" evidence="7">
    <location>
        <begin position="137"/>
        <end position="205"/>
    </location>
</feature>
<dbReference type="InterPro" id="IPR016032">
    <property type="entry name" value="Sig_transdc_resp-reg_C-effctor"/>
</dbReference>
<dbReference type="SUPFAM" id="SSF52172">
    <property type="entry name" value="CheY-like"/>
    <property type="match status" value="1"/>
</dbReference>
<dbReference type="PROSITE" id="PS50043">
    <property type="entry name" value="HTH_LUXR_2"/>
    <property type="match status" value="1"/>
</dbReference>
<keyword evidence="4" id="KW-0238">DNA-binding</keyword>
<dbReference type="SMART" id="SM00448">
    <property type="entry name" value="REC"/>
    <property type="match status" value="1"/>
</dbReference>
<feature type="modified residue" description="4-aspartylphosphate" evidence="6">
    <location>
        <position position="56"/>
    </location>
</feature>
<keyword evidence="2" id="KW-0902">Two-component regulatory system</keyword>
<keyword evidence="10" id="KW-1185">Reference proteome</keyword>
<proteinExistence type="predicted"/>
<dbReference type="Proteomes" id="UP000198728">
    <property type="component" value="Unassembled WGS sequence"/>
</dbReference>
<evidence type="ECO:0000256" key="6">
    <source>
        <dbReference type="PROSITE-ProRule" id="PRU00169"/>
    </source>
</evidence>
<evidence type="ECO:0000313" key="9">
    <source>
        <dbReference type="EMBL" id="SFB86011.1"/>
    </source>
</evidence>
<evidence type="ECO:0000313" key="10">
    <source>
        <dbReference type="Proteomes" id="UP000198728"/>
    </source>
</evidence>
<evidence type="ECO:0000256" key="4">
    <source>
        <dbReference type="ARBA" id="ARBA00023125"/>
    </source>
</evidence>
<dbReference type="CDD" id="cd06170">
    <property type="entry name" value="LuxR_C_like"/>
    <property type="match status" value="1"/>
</dbReference>
<dbReference type="FunFam" id="3.40.50.2300:FF:000018">
    <property type="entry name" value="DNA-binding transcriptional regulator NtrC"/>
    <property type="match status" value="1"/>
</dbReference>
<dbReference type="OrthoDB" id="9782655at2"/>
<dbReference type="Pfam" id="PF00196">
    <property type="entry name" value="GerE"/>
    <property type="match status" value="1"/>
</dbReference>
<dbReference type="EMBL" id="FOLG01000001">
    <property type="protein sequence ID" value="SFB86011.1"/>
    <property type="molecule type" value="Genomic_DNA"/>
</dbReference>
<dbReference type="InterPro" id="IPR001789">
    <property type="entry name" value="Sig_transdc_resp-reg_receiver"/>
</dbReference>